<organism evidence="4 5">
    <name type="scientific">Burkholderia vietnamiensis (strain G4 / LMG 22486)</name>
    <name type="common">Burkholderia cepacia (strain R1808)</name>
    <dbReference type="NCBI Taxonomy" id="269482"/>
    <lineage>
        <taxon>Bacteria</taxon>
        <taxon>Pseudomonadati</taxon>
        <taxon>Pseudomonadota</taxon>
        <taxon>Betaproteobacteria</taxon>
        <taxon>Burkholderiales</taxon>
        <taxon>Burkholderiaceae</taxon>
        <taxon>Burkholderia</taxon>
        <taxon>Burkholderia cepacia complex</taxon>
    </lineage>
</organism>
<dbReference type="SUPFAM" id="SSF69255">
    <property type="entry name" value="gp5 N-terminal domain-like"/>
    <property type="match status" value="1"/>
</dbReference>
<feature type="domain" description="DUF2345" evidence="2">
    <location>
        <begin position="602"/>
        <end position="734"/>
    </location>
</feature>
<dbReference type="EMBL" id="CP000615">
    <property type="protein sequence ID" value="ABO57398.1"/>
    <property type="molecule type" value="Genomic_DNA"/>
</dbReference>
<feature type="domain" description="Putative type VI secretion system Rhs element associated Vgr" evidence="3">
    <location>
        <begin position="482"/>
        <end position="584"/>
    </location>
</feature>
<feature type="compositionally biased region" description="Basic and acidic residues" evidence="1">
    <location>
        <begin position="850"/>
        <end position="860"/>
    </location>
</feature>
<dbReference type="KEGG" id="bvi:Bcep1808_4432"/>
<sequence>MSNLFDDARRFVSDLTGVSGRQAYFFEVPGTESAVALSVVSVMAVERMGYPTEVRVVLTHPLQLARTDYLNRDAVCTIVPDDGVPHRFSGFIARFSTLQTTADFTKYEIVLKSHFARLEAVSTSRIYQHQTTPQIIEAVLRSHGLEGHQFAFRLRREYPKHLFRFQYKLDDLSYVRMLMQKAGIYSYIVETEHGDQAVFADDVDHYQWDPHLTAAYRETAGLEATGAEAVTALKTHTVTVPQSFVVADYNPEQAWERFKDEANVAPQDQTTYGRPYVYGTNHLDQDGAKWEAQLRHEAAIAWQVVYEGESNVLALQPGRVLNLDAALPDAPDGQVVIEVTHSGARDRAYTNSYKAIPANRRFRLQLEDAKWRKIAGTLSARVTSPDKYKYAYLTAAGYYTVRFDVDFADWPAGGESVPLRLAKPFAGKLQTGFHFPALDNDEAVIAFRDADPDKPEIIGFHHHSQARDLVTSDRRWLSRNVIRTQSNNKLRMEDWAGQEGVKLSTEHSGTSHLDLGYLVDEKLERRGEGFELRTSGHGVERAGKGLHLTAYDRPGASGKQLDMQETIAQLEQALALAKSLGDAARTAKAMPADTDAQQQMKDEFDGLKQPGLLASAPASIGVVAGGGVQMAAKESISAVAGKNADFSVMKRFTAAAGEAVSLFAQKLGIKIFAAKGPVEVQAHNGPMSLVADKDLTVTSVNGAVFVRAETELTLGSGGAFIQLKDENITVGGPLDLFLKVITIQQQGKAQMHLAAPAFSTTVVPFTFACDAWRRPIDSDNTESTQPTPKASDWNQLGNPAAVSAEAPAPRPQKQQPNSQPAVTTKPDVPSAEAIAHDARAKPAALPADNESAHEPKKPLADDAGTPIKLETPVVCDWHTPAFTEERTDSTETVEYYGLDSHKNAWPDAQTLSGAQLDTAFELSYDPEKKTLYAAVRVQVIPVELFKCDGSGKPVPGEDGKLESRPFDHDKHSFLVACGVDKPMNGYVMKYREGTGENFDINAKARQIEAVLNGHKSKLILNGCITGCGLWMPSLGCV</sequence>
<evidence type="ECO:0000256" key="1">
    <source>
        <dbReference type="SAM" id="MobiDB-lite"/>
    </source>
</evidence>
<feature type="compositionally biased region" description="Polar residues" evidence="1">
    <location>
        <begin position="812"/>
        <end position="822"/>
    </location>
</feature>
<dbReference type="eggNOG" id="COG4253">
    <property type="taxonomic scope" value="Bacteria"/>
</dbReference>
<evidence type="ECO:0000313" key="5">
    <source>
        <dbReference type="Proteomes" id="UP000002287"/>
    </source>
</evidence>
<dbReference type="InterPro" id="IPR018769">
    <property type="entry name" value="VgrG2_DUF2345"/>
</dbReference>
<reference evidence="5" key="1">
    <citation type="submission" date="2007-03" db="EMBL/GenBank/DDBJ databases">
        <title>Complete sequence of chromosome 2 of Burkholderia vietnamiensis G4.</title>
        <authorList>
            <consortium name="US DOE Joint Genome Institute"/>
            <person name="Copeland A."/>
            <person name="Lucas S."/>
            <person name="Lapidus A."/>
            <person name="Barry K."/>
            <person name="Detter J.C."/>
            <person name="Glavina del Rio T."/>
            <person name="Hammon N."/>
            <person name="Israni S."/>
            <person name="Dalin E."/>
            <person name="Tice H."/>
            <person name="Pitluck S."/>
            <person name="Chain P."/>
            <person name="Malfatti S."/>
            <person name="Shin M."/>
            <person name="Vergez L."/>
            <person name="Schmutz J."/>
            <person name="Larimer F."/>
            <person name="Land M."/>
            <person name="Hauser L."/>
            <person name="Kyrpides N."/>
            <person name="Tiedje J."/>
            <person name="Richardson P."/>
        </authorList>
    </citation>
    <scope>NUCLEOTIDE SEQUENCE [LARGE SCALE GENOMIC DNA]</scope>
    <source>
        <strain evidence="5">G4 / LMG 22486</strain>
    </source>
</reference>
<evidence type="ECO:0000313" key="4">
    <source>
        <dbReference type="EMBL" id="ABO57398.1"/>
    </source>
</evidence>
<dbReference type="AlphaFoldDB" id="A4JM95"/>
<evidence type="ECO:0000259" key="2">
    <source>
        <dbReference type="Pfam" id="PF10106"/>
    </source>
</evidence>
<feature type="region of interest" description="Disordered" evidence="1">
    <location>
        <begin position="776"/>
        <end position="865"/>
    </location>
</feature>
<dbReference type="InterPro" id="IPR006533">
    <property type="entry name" value="T6SS_Vgr_RhsGE"/>
</dbReference>
<proteinExistence type="predicted"/>
<protein>
    <submittedName>
        <fullName evidence="4">Rhs element Vgr protein</fullName>
    </submittedName>
</protein>
<name>A4JM95_BURVG</name>
<evidence type="ECO:0000259" key="3">
    <source>
        <dbReference type="Pfam" id="PF13296"/>
    </source>
</evidence>
<dbReference type="Proteomes" id="UP000002287">
    <property type="component" value="Chromosome 2"/>
</dbReference>
<dbReference type="Gene3D" id="3.55.50.10">
    <property type="entry name" value="Baseplate protein-like domains"/>
    <property type="match status" value="1"/>
</dbReference>
<dbReference type="HOGENOM" id="CLU_271125_0_0_4"/>
<dbReference type="Pfam" id="PF05954">
    <property type="entry name" value="Phage_GPD"/>
    <property type="match status" value="1"/>
</dbReference>
<accession>A4JM95</accession>
<dbReference type="SMR" id="A4JM95"/>
<dbReference type="Pfam" id="PF10106">
    <property type="entry name" value="DUF2345"/>
    <property type="match status" value="1"/>
</dbReference>
<dbReference type="Gene3D" id="2.30.110.50">
    <property type="match status" value="1"/>
</dbReference>
<dbReference type="InterPro" id="IPR028244">
    <property type="entry name" value="T6SS_Rhs_Vgr_dom"/>
</dbReference>
<dbReference type="NCBIfam" id="TIGR01646">
    <property type="entry name" value="vgr_GE"/>
    <property type="match status" value="1"/>
</dbReference>
<dbReference type="InterPro" id="IPR037026">
    <property type="entry name" value="Vgr_OB-fold_dom_sf"/>
</dbReference>
<dbReference type="eggNOG" id="COG3501">
    <property type="taxonomic scope" value="Bacteria"/>
</dbReference>
<feature type="compositionally biased region" description="Polar residues" evidence="1">
    <location>
        <begin position="781"/>
        <end position="797"/>
    </location>
</feature>
<gene>
    <name evidence="4" type="ordered locus">Bcep1808_4432</name>
</gene>
<dbReference type="Gene3D" id="2.40.50.230">
    <property type="entry name" value="Gp5 N-terminal domain"/>
    <property type="match status" value="1"/>
</dbReference>
<dbReference type="SUPFAM" id="SSF69279">
    <property type="entry name" value="Phage tail proteins"/>
    <property type="match status" value="2"/>
</dbReference>
<dbReference type="Pfam" id="PF13296">
    <property type="entry name" value="T6SS_Vgr"/>
    <property type="match status" value="1"/>
</dbReference>
<dbReference type="Gene3D" id="4.10.220.110">
    <property type="match status" value="1"/>
</dbReference>